<proteinExistence type="predicted"/>
<dbReference type="GeneID" id="95980171"/>
<evidence type="ECO:0008006" key="3">
    <source>
        <dbReference type="Google" id="ProtNLM"/>
    </source>
</evidence>
<gene>
    <name evidence="1" type="ORF">AAFC00_006472</name>
</gene>
<reference evidence="1 2" key="1">
    <citation type="submission" date="2024-07" db="EMBL/GenBank/DDBJ databases">
        <title>Draft sequence of the Neodothiora populina.</title>
        <authorList>
            <person name="Drown D.D."/>
            <person name="Schuette U.S."/>
            <person name="Buechlein A.B."/>
            <person name="Rusch D.R."/>
            <person name="Winton L.W."/>
            <person name="Adams G.A."/>
        </authorList>
    </citation>
    <scope>NUCLEOTIDE SEQUENCE [LARGE SCALE GENOMIC DNA]</scope>
    <source>
        <strain evidence="1 2">CPC 39397</strain>
    </source>
</reference>
<accession>A0ABR3P5M3</accession>
<name>A0ABR3P5M3_9PEZI</name>
<dbReference type="EMBL" id="JBFMKM010000014">
    <property type="protein sequence ID" value="KAL1297964.1"/>
    <property type="molecule type" value="Genomic_DNA"/>
</dbReference>
<organism evidence="1 2">
    <name type="scientific">Neodothiora populina</name>
    <dbReference type="NCBI Taxonomy" id="2781224"/>
    <lineage>
        <taxon>Eukaryota</taxon>
        <taxon>Fungi</taxon>
        <taxon>Dikarya</taxon>
        <taxon>Ascomycota</taxon>
        <taxon>Pezizomycotina</taxon>
        <taxon>Dothideomycetes</taxon>
        <taxon>Dothideomycetidae</taxon>
        <taxon>Dothideales</taxon>
        <taxon>Dothioraceae</taxon>
        <taxon>Neodothiora</taxon>
    </lineage>
</organism>
<dbReference type="RefSeq" id="XP_069197646.1">
    <property type="nucleotide sequence ID" value="XM_069346434.1"/>
</dbReference>
<dbReference type="PANTHER" id="PTHR35020:SF4">
    <property type="entry name" value="N-ACETYLGLUCOSAMINE-INDUCED PROTEIN 1"/>
    <property type="match status" value="1"/>
</dbReference>
<keyword evidence="2" id="KW-1185">Reference proteome</keyword>
<dbReference type="InterPro" id="IPR022036">
    <property type="entry name" value="DUF3605"/>
</dbReference>
<sequence>MSANNAPDQSRLPYWQVNVPIDKRPAECPDFLADANEKDRGILATPDSQYHRFTWPELKELIRTNRIDLFQRKPTDLRRYKEYMFQLKREHGSVMDFVMKERLHWNDLQAKGAPFTIPSDLKILYNDWPYGIDKRIVHLVVWTKFPFDEDTETGDLTAKARKEIDDYVNETFRSKMPAEHVIWFKNWASLKTIHAIEHFHVMLFDADKDFLKVITNADVAMADKFVGSAED</sequence>
<dbReference type="PANTHER" id="PTHR35020">
    <property type="entry name" value="N-ACETYLGLUCOSAMINE-INDUCED PROTEIN 1"/>
    <property type="match status" value="1"/>
</dbReference>
<dbReference type="Pfam" id="PF12239">
    <property type="entry name" value="DUF3605"/>
    <property type="match status" value="1"/>
</dbReference>
<comment type="caution">
    <text evidence="1">The sequence shown here is derived from an EMBL/GenBank/DDBJ whole genome shotgun (WGS) entry which is preliminary data.</text>
</comment>
<evidence type="ECO:0000313" key="2">
    <source>
        <dbReference type="Proteomes" id="UP001562354"/>
    </source>
</evidence>
<evidence type="ECO:0000313" key="1">
    <source>
        <dbReference type="EMBL" id="KAL1297964.1"/>
    </source>
</evidence>
<protein>
    <recommendedName>
        <fullName evidence="3">N-acetylglucosamine-induced protein 1</fullName>
    </recommendedName>
</protein>
<dbReference type="Proteomes" id="UP001562354">
    <property type="component" value="Unassembled WGS sequence"/>
</dbReference>